<reference evidence="1" key="1">
    <citation type="submission" date="2019-04" db="EMBL/GenBank/DDBJ databases">
        <title>Microbes associate with the intestines of laboratory mice.</title>
        <authorList>
            <person name="Navarre W."/>
            <person name="Wong E."/>
            <person name="Huang K."/>
            <person name="Tropini C."/>
            <person name="Ng K."/>
            <person name="Yu B."/>
        </authorList>
    </citation>
    <scope>NUCLEOTIDE SEQUENCE</scope>
    <source>
        <strain evidence="1">NM01_1-7b</strain>
    </source>
</reference>
<dbReference type="Proteomes" id="UP000304953">
    <property type="component" value="Unassembled WGS sequence"/>
</dbReference>
<proteinExistence type="predicted"/>
<dbReference type="EMBL" id="SRYA01000167">
    <property type="protein sequence ID" value="TGY85889.1"/>
    <property type="molecule type" value="Genomic_DNA"/>
</dbReference>
<accession>A0AC61RN13</accession>
<comment type="caution">
    <text evidence="1">The sequence shown here is derived from an EMBL/GenBank/DDBJ whole genome shotgun (WGS) entry which is preliminary data.</text>
</comment>
<sequence length="144" mass="16141">MAKSNIVFRSYRLNLDNEQQRRVNRVLAELNTDIHKSVNQFITDAIDFYANSFGEENLLRETGGQKKEEYISRSDLDGIREELKNDVKNEIIMLLGAALGGGAARVAEGGMGRMVMETVVKETAASITEEPEDPTMMELVDNWG</sequence>
<evidence type="ECO:0000313" key="1">
    <source>
        <dbReference type="EMBL" id="TGY85889.1"/>
    </source>
</evidence>
<organism evidence="1 2">
    <name type="scientific">Petralouisia muris</name>
    <dbReference type="NCBI Taxonomy" id="3032872"/>
    <lineage>
        <taxon>Bacteria</taxon>
        <taxon>Bacillati</taxon>
        <taxon>Bacillota</taxon>
        <taxon>Clostridia</taxon>
        <taxon>Lachnospirales</taxon>
        <taxon>Lachnospiraceae</taxon>
        <taxon>Petralouisia</taxon>
    </lineage>
</organism>
<gene>
    <name evidence="1" type="ORF">E5329_28610</name>
</gene>
<keyword evidence="2" id="KW-1185">Reference proteome</keyword>
<name>A0AC61RN13_9FIRM</name>
<protein>
    <submittedName>
        <fullName evidence="1">Uncharacterized protein</fullName>
    </submittedName>
</protein>
<evidence type="ECO:0000313" key="2">
    <source>
        <dbReference type="Proteomes" id="UP000304953"/>
    </source>
</evidence>